<dbReference type="GO" id="GO:0005794">
    <property type="term" value="C:Golgi apparatus"/>
    <property type="evidence" value="ECO:0007669"/>
    <property type="project" value="TreeGrafter"/>
</dbReference>
<comment type="domain">
    <text evidence="10">The DHHC domain is required for palmitoyltransferase activity.</text>
</comment>
<evidence type="ECO:0000256" key="1">
    <source>
        <dbReference type="ARBA" id="ARBA00004141"/>
    </source>
</evidence>
<feature type="region of interest" description="Disordered" evidence="11">
    <location>
        <begin position="35"/>
        <end position="133"/>
    </location>
</feature>
<evidence type="ECO:0000256" key="8">
    <source>
        <dbReference type="ARBA" id="ARBA00023315"/>
    </source>
</evidence>
<dbReference type="GO" id="GO:0016020">
    <property type="term" value="C:membrane"/>
    <property type="evidence" value="ECO:0007669"/>
    <property type="project" value="UniProtKB-SubCell"/>
</dbReference>
<dbReference type="PANTHER" id="PTHR22883:SF203">
    <property type="entry name" value="PALMITOYLTRANSFERASE"/>
    <property type="match status" value="1"/>
</dbReference>
<keyword evidence="2 10" id="KW-0808">Transferase</keyword>
<evidence type="ECO:0000256" key="2">
    <source>
        <dbReference type="ARBA" id="ARBA00022679"/>
    </source>
</evidence>
<dbReference type="AlphaFoldDB" id="A0A9W8G543"/>
<dbReference type="Proteomes" id="UP001151518">
    <property type="component" value="Unassembled WGS sequence"/>
</dbReference>
<proteinExistence type="inferred from homology"/>
<keyword evidence="3 10" id="KW-0812">Transmembrane</keyword>
<feature type="transmembrane region" description="Helical" evidence="10">
    <location>
        <begin position="343"/>
        <end position="369"/>
    </location>
</feature>
<dbReference type="Pfam" id="PF01529">
    <property type="entry name" value="DHHC"/>
    <property type="match status" value="1"/>
</dbReference>
<evidence type="ECO:0000256" key="11">
    <source>
        <dbReference type="SAM" id="MobiDB-lite"/>
    </source>
</evidence>
<dbReference type="GO" id="GO:0005783">
    <property type="term" value="C:endoplasmic reticulum"/>
    <property type="evidence" value="ECO:0007669"/>
    <property type="project" value="TreeGrafter"/>
</dbReference>
<feature type="transmembrane region" description="Helical" evidence="10">
    <location>
        <begin position="401"/>
        <end position="425"/>
    </location>
</feature>
<dbReference type="EC" id="2.3.1.225" evidence="10"/>
<sequence>MQATAARFHTGLSQPGIRPKAARLLGLETHGMSLVGSDTMDPAAGRRDAHRDDHTLSSSTQSPLLMHTSVDIDDCSDSSARSETASVSPSLTDTSSSGSCDRDYGGTPVAAAEPPANMTLQRKQPSKWTPDWPEPDNEYVEAMMRRRPLLLPASKYQTRQQRSDSANTIDDPLVVWQQPAILPQIAGVPRGATNSWLRTSGLQPPYDPYFIVQWILALMLSAGYFALIRPISIAAIEALDPKTAIADHLSTLLILSSHIMSLVTSAVDPQAPEAKTTQHARDPYYQQEWGQPAINYRTQLCRVCCVTAQPATRHCKRCNKCIAAMDHHCRWLNTCVGARNYTWFFATLCASLLALTSVFLHSVCLVYMAGWREREIDILVTRTFGQSPVEADAGPSSAMGIFYMCFLALYTVVSAGGIVLVGMLFGLHVKLCVLGTTTIEYEALREKTRHRRQKTCFRSYRSNGIDDVQLVPLVALPLFTVPPLGSGLGRRLCVHGISYRLVKVTQKTAIALWTHITARIRRSSVPYTAVGNSEAFV</sequence>
<evidence type="ECO:0000256" key="7">
    <source>
        <dbReference type="ARBA" id="ARBA00023288"/>
    </source>
</evidence>
<feature type="transmembrane region" description="Helical" evidence="10">
    <location>
        <begin position="208"/>
        <end position="227"/>
    </location>
</feature>
<feature type="compositionally biased region" description="Low complexity" evidence="11">
    <location>
        <begin position="86"/>
        <end position="99"/>
    </location>
</feature>
<keyword evidence="5 10" id="KW-0472">Membrane</keyword>
<protein>
    <recommendedName>
        <fullName evidence="10">Palmitoyltransferase</fullName>
        <ecNumber evidence="10">2.3.1.225</ecNumber>
    </recommendedName>
</protein>
<evidence type="ECO:0000256" key="4">
    <source>
        <dbReference type="ARBA" id="ARBA00022989"/>
    </source>
</evidence>
<evidence type="ECO:0000256" key="6">
    <source>
        <dbReference type="ARBA" id="ARBA00023139"/>
    </source>
</evidence>
<evidence type="ECO:0000256" key="5">
    <source>
        <dbReference type="ARBA" id="ARBA00023136"/>
    </source>
</evidence>
<organism evidence="13 14">
    <name type="scientific">Coemansia spiralis</name>
    <dbReference type="NCBI Taxonomy" id="417178"/>
    <lineage>
        <taxon>Eukaryota</taxon>
        <taxon>Fungi</taxon>
        <taxon>Fungi incertae sedis</taxon>
        <taxon>Zoopagomycota</taxon>
        <taxon>Kickxellomycotina</taxon>
        <taxon>Kickxellomycetes</taxon>
        <taxon>Kickxellales</taxon>
        <taxon>Kickxellaceae</taxon>
        <taxon>Coemansia</taxon>
    </lineage>
</organism>
<dbReference type="EMBL" id="JANBTW010000084">
    <property type="protein sequence ID" value="KAJ2672381.1"/>
    <property type="molecule type" value="Genomic_DNA"/>
</dbReference>
<evidence type="ECO:0000259" key="12">
    <source>
        <dbReference type="Pfam" id="PF01529"/>
    </source>
</evidence>
<name>A0A9W8G543_9FUNG</name>
<comment type="caution">
    <text evidence="13">The sequence shown here is derived from an EMBL/GenBank/DDBJ whole genome shotgun (WGS) entry which is preliminary data.</text>
</comment>
<comment type="catalytic activity">
    <reaction evidence="9 10">
        <text>L-cysteinyl-[protein] + hexadecanoyl-CoA = S-hexadecanoyl-L-cysteinyl-[protein] + CoA</text>
        <dbReference type="Rhea" id="RHEA:36683"/>
        <dbReference type="Rhea" id="RHEA-COMP:10131"/>
        <dbReference type="Rhea" id="RHEA-COMP:11032"/>
        <dbReference type="ChEBI" id="CHEBI:29950"/>
        <dbReference type="ChEBI" id="CHEBI:57287"/>
        <dbReference type="ChEBI" id="CHEBI:57379"/>
        <dbReference type="ChEBI" id="CHEBI:74151"/>
        <dbReference type="EC" id="2.3.1.225"/>
    </reaction>
</comment>
<dbReference type="OrthoDB" id="9909019at2759"/>
<evidence type="ECO:0000313" key="13">
    <source>
        <dbReference type="EMBL" id="KAJ2672381.1"/>
    </source>
</evidence>
<gene>
    <name evidence="13" type="ORF">GGI25_005143</name>
</gene>
<keyword evidence="7" id="KW-0449">Lipoprotein</keyword>
<keyword evidence="4 10" id="KW-1133">Transmembrane helix</keyword>
<reference evidence="13" key="1">
    <citation type="submission" date="2022-07" db="EMBL/GenBank/DDBJ databases">
        <title>Phylogenomic reconstructions and comparative analyses of Kickxellomycotina fungi.</title>
        <authorList>
            <person name="Reynolds N.K."/>
            <person name="Stajich J.E."/>
            <person name="Barry K."/>
            <person name="Grigoriev I.V."/>
            <person name="Crous P."/>
            <person name="Smith M.E."/>
        </authorList>
    </citation>
    <scope>NUCLEOTIDE SEQUENCE</scope>
    <source>
        <strain evidence="13">NRRL 3115</strain>
    </source>
</reference>
<feature type="domain" description="Palmitoyltransferase DHHC" evidence="12">
    <location>
        <begin position="295"/>
        <end position="441"/>
    </location>
</feature>
<dbReference type="PROSITE" id="PS50216">
    <property type="entry name" value="DHHC"/>
    <property type="match status" value="1"/>
</dbReference>
<feature type="compositionally biased region" description="Polar residues" evidence="11">
    <location>
        <begin position="118"/>
        <end position="127"/>
    </location>
</feature>
<feature type="compositionally biased region" description="Basic and acidic residues" evidence="11">
    <location>
        <begin position="44"/>
        <end position="55"/>
    </location>
</feature>
<comment type="subcellular location">
    <subcellularLocation>
        <location evidence="1">Membrane</location>
        <topology evidence="1">Multi-pass membrane protein</topology>
    </subcellularLocation>
</comment>
<dbReference type="GO" id="GO:0006612">
    <property type="term" value="P:protein targeting to membrane"/>
    <property type="evidence" value="ECO:0007669"/>
    <property type="project" value="TreeGrafter"/>
</dbReference>
<accession>A0A9W8G543</accession>
<keyword evidence="8 10" id="KW-0012">Acyltransferase</keyword>
<comment type="similarity">
    <text evidence="10">Belongs to the DHHC palmitoyltransferase family.</text>
</comment>
<dbReference type="InterPro" id="IPR039859">
    <property type="entry name" value="PFA4/ZDH16/20/ERF2-like"/>
</dbReference>
<evidence type="ECO:0000313" key="14">
    <source>
        <dbReference type="Proteomes" id="UP001151518"/>
    </source>
</evidence>
<dbReference type="GO" id="GO:0019706">
    <property type="term" value="F:protein-cysteine S-palmitoyltransferase activity"/>
    <property type="evidence" value="ECO:0007669"/>
    <property type="project" value="UniProtKB-EC"/>
</dbReference>
<dbReference type="PANTHER" id="PTHR22883">
    <property type="entry name" value="ZINC FINGER DHHC DOMAIN CONTAINING PROTEIN"/>
    <property type="match status" value="1"/>
</dbReference>
<dbReference type="InterPro" id="IPR001594">
    <property type="entry name" value="Palmitoyltrfase_DHHC"/>
</dbReference>
<evidence type="ECO:0000256" key="3">
    <source>
        <dbReference type="ARBA" id="ARBA00022692"/>
    </source>
</evidence>
<keyword evidence="6" id="KW-0564">Palmitate</keyword>
<evidence type="ECO:0000256" key="9">
    <source>
        <dbReference type="ARBA" id="ARBA00048048"/>
    </source>
</evidence>
<evidence type="ECO:0000256" key="10">
    <source>
        <dbReference type="RuleBase" id="RU079119"/>
    </source>
</evidence>